<feature type="region of interest" description="Disordered" evidence="1">
    <location>
        <begin position="1"/>
        <end position="39"/>
    </location>
</feature>
<dbReference type="Proteomes" id="UP000214646">
    <property type="component" value="Unassembled WGS sequence"/>
</dbReference>
<evidence type="ECO:0000313" key="2">
    <source>
        <dbReference type="EMBL" id="OWK37576.1"/>
    </source>
</evidence>
<dbReference type="EMBL" id="NIDE01000014">
    <property type="protein sequence ID" value="OWK37576.1"/>
    <property type="molecule type" value="Genomic_DNA"/>
</dbReference>
<comment type="caution">
    <text evidence="2">The sequence shown here is derived from an EMBL/GenBank/DDBJ whole genome shotgun (WGS) entry which is preliminary data.</text>
</comment>
<gene>
    <name evidence="2" type="ORF">FRUB_06696</name>
</gene>
<protein>
    <submittedName>
        <fullName evidence="2">Uncharacterized protein</fullName>
    </submittedName>
</protein>
<evidence type="ECO:0000256" key="1">
    <source>
        <dbReference type="SAM" id="MobiDB-lite"/>
    </source>
</evidence>
<accession>A0A225DJF9</accession>
<keyword evidence="3" id="KW-1185">Reference proteome</keyword>
<evidence type="ECO:0000313" key="3">
    <source>
        <dbReference type="Proteomes" id="UP000214646"/>
    </source>
</evidence>
<dbReference type="AlphaFoldDB" id="A0A225DJF9"/>
<name>A0A225DJF9_9BACT</name>
<feature type="compositionally biased region" description="Polar residues" evidence="1">
    <location>
        <begin position="1"/>
        <end position="32"/>
    </location>
</feature>
<proteinExistence type="predicted"/>
<organism evidence="2 3">
    <name type="scientific">Fimbriiglobus ruber</name>
    <dbReference type="NCBI Taxonomy" id="1908690"/>
    <lineage>
        <taxon>Bacteria</taxon>
        <taxon>Pseudomonadati</taxon>
        <taxon>Planctomycetota</taxon>
        <taxon>Planctomycetia</taxon>
        <taxon>Gemmatales</taxon>
        <taxon>Gemmataceae</taxon>
        <taxon>Fimbriiglobus</taxon>
    </lineage>
</organism>
<sequence>MNGSNTETNSKVLATNSSPSQRSSVLGTTSNSKTKRIDR</sequence>
<reference evidence="3" key="1">
    <citation type="submission" date="2017-06" db="EMBL/GenBank/DDBJ databases">
        <title>Genome analysis of Fimbriiglobus ruber SP5, the first member of the order Planctomycetales with confirmed chitinolytic capability.</title>
        <authorList>
            <person name="Ravin N.V."/>
            <person name="Rakitin A.L."/>
            <person name="Ivanova A.A."/>
            <person name="Beletsky A.V."/>
            <person name="Kulichevskaya I.S."/>
            <person name="Mardanov A.V."/>
            <person name="Dedysh S.N."/>
        </authorList>
    </citation>
    <scope>NUCLEOTIDE SEQUENCE [LARGE SCALE GENOMIC DNA]</scope>
    <source>
        <strain evidence="3">SP5</strain>
    </source>
</reference>